<dbReference type="PANTHER" id="PTHR43611">
    <property type="entry name" value="ALPHA-D-GLUCOSE 1-PHOSPHATE PHOSPHATASE"/>
    <property type="match status" value="1"/>
</dbReference>
<dbReference type="AlphaFoldDB" id="A0AA39ZDI5"/>
<evidence type="ECO:0000313" key="2">
    <source>
        <dbReference type="Proteomes" id="UP001174997"/>
    </source>
</evidence>
<comment type="caution">
    <text evidence="1">The sequence shown here is derived from an EMBL/GenBank/DDBJ whole genome shotgun (WGS) entry which is preliminary data.</text>
</comment>
<dbReference type="Gene3D" id="1.10.150.240">
    <property type="entry name" value="Putative phosphatase, domain 2"/>
    <property type="match status" value="1"/>
</dbReference>
<dbReference type="SUPFAM" id="SSF56784">
    <property type="entry name" value="HAD-like"/>
    <property type="match status" value="1"/>
</dbReference>
<sequence length="543" mass="60390">MSRQYDNIIFDLGDVLFHWDASTVTALPKQTIRAMMNTTIWLDYERGFLSPEQAHKLLATELKTTPELVAESLEQAQLTLRPDAEMTDLILKLGAARTRPGQAKVRILGLSNIAKDHFVGIQKIQFPWHLFDRIFTSCHTGMRKPDLCIYQHLIQETGVDPTRTIFLDDRVENIFAARSLGLRGEVVGRLGPERSQLVRLLTNLLLPDDTLIRAEGFLRSRAGNHLSEFEGKGMPFRDNFSQLLLWELTGMEELVYLTWPTSPSSEPSSASSPVDTISNPDSAVELLLDDAPPNSSQKTKPAAASSPFWNYFSSQPVLTTKTFPEDADTTSVAYLSLPPQHLSSVAPASEVMAAMAANTSADGIIQVYFSSSRPHTCPVVCINVLRFFNKFSATPVEEDDRLKPTVDFVINSLANRAYVHGSRYYVPEAFLYFAALLYGECKGSSPGLWERLDRHTKGALLERLRVSAAGNAAALVMRVRACQVAGMGREVAKQDFEELLSLQRAEDGGWPAGWFCRMGRTGDAIGNRGLTTGMVWRVLRDWS</sequence>
<dbReference type="PRINTS" id="PR00413">
    <property type="entry name" value="HADHALOGNASE"/>
</dbReference>
<dbReference type="PANTHER" id="PTHR43611:SF3">
    <property type="entry name" value="FLAVIN MONONUCLEOTIDE HYDROLASE 1, CHLOROPLATIC"/>
    <property type="match status" value="1"/>
</dbReference>
<protein>
    <submittedName>
        <fullName evidence="1">HAD-like domain-containing protein</fullName>
    </submittedName>
</protein>
<dbReference type="InterPro" id="IPR023214">
    <property type="entry name" value="HAD_sf"/>
</dbReference>
<dbReference type="NCBIfam" id="TIGR01509">
    <property type="entry name" value="HAD-SF-IA-v3"/>
    <property type="match status" value="1"/>
</dbReference>
<dbReference type="InterPro" id="IPR006439">
    <property type="entry name" value="HAD-SF_hydro_IA"/>
</dbReference>
<accession>A0AA39ZDI5</accession>
<dbReference type="InterPro" id="IPR023198">
    <property type="entry name" value="PGP-like_dom2"/>
</dbReference>
<dbReference type="EMBL" id="JAULSY010000049">
    <property type="protein sequence ID" value="KAK0668909.1"/>
    <property type="molecule type" value="Genomic_DNA"/>
</dbReference>
<keyword evidence="2" id="KW-1185">Reference proteome</keyword>
<dbReference type="Proteomes" id="UP001174997">
    <property type="component" value="Unassembled WGS sequence"/>
</dbReference>
<name>A0AA39ZDI5_9PEZI</name>
<gene>
    <name evidence="1" type="ORF">QBC41DRAFT_373629</name>
</gene>
<dbReference type="Gene3D" id="3.40.50.1000">
    <property type="entry name" value="HAD superfamily/HAD-like"/>
    <property type="match status" value="1"/>
</dbReference>
<evidence type="ECO:0000313" key="1">
    <source>
        <dbReference type="EMBL" id="KAK0668909.1"/>
    </source>
</evidence>
<organism evidence="1 2">
    <name type="scientific">Cercophora samala</name>
    <dbReference type="NCBI Taxonomy" id="330535"/>
    <lineage>
        <taxon>Eukaryota</taxon>
        <taxon>Fungi</taxon>
        <taxon>Dikarya</taxon>
        <taxon>Ascomycota</taxon>
        <taxon>Pezizomycotina</taxon>
        <taxon>Sordariomycetes</taxon>
        <taxon>Sordariomycetidae</taxon>
        <taxon>Sordariales</taxon>
        <taxon>Lasiosphaeriaceae</taxon>
        <taxon>Cercophora</taxon>
    </lineage>
</organism>
<proteinExistence type="predicted"/>
<dbReference type="CDD" id="cd02603">
    <property type="entry name" value="HAD_sEH-N_like"/>
    <property type="match status" value="1"/>
</dbReference>
<dbReference type="GO" id="GO:0016791">
    <property type="term" value="F:phosphatase activity"/>
    <property type="evidence" value="ECO:0007669"/>
    <property type="project" value="UniProtKB-ARBA"/>
</dbReference>
<dbReference type="InterPro" id="IPR036412">
    <property type="entry name" value="HAD-like_sf"/>
</dbReference>
<reference evidence="1" key="1">
    <citation type="submission" date="2023-06" db="EMBL/GenBank/DDBJ databases">
        <title>Genome-scale phylogeny and comparative genomics of the fungal order Sordariales.</title>
        <authorList>
            <consortium name="Lawrence Berkeley National Laboratory"/>
            <person name="Hensen N."/>
            <person name="Bonometti L."/>
            <person name="Westerberg I."/>
            <person name="Brannstrom I.O."/>
            <person name="Guillou S."/>
            <person name="Cros-Aarteil S."/>
            <person name="Calhoun S."/>
            <person name="Haridas S."/>
            <person name="Kuo A."/>
            <person name="Mondo S."/>
            <person name="Pangilinan J."/>
            <person name="Riley R."/>
            <person name="Labutti K."/>
            <person name="Andreopoulos B."/>
            <person name="Lipzen A."/>
            <person name="Chen C."/>
            <person name="Yanf M."/>
            <person name="Daum C."/>
            <person name="Ng V."/>
            <person name="Clum A."/>
            <person name="Steindorff A."/>
            <person name="Ohm R."/>
            <person name="Martin F."/>
            <person name="Silar P."/>
            <person name="Natvig D."/>
            <person name="Lalanne C."/>
            <person name="Gautier V."/>
            <person name="Ament-Velasquez S.L."/>
            <person name="Kruys A."/>
            <person name="Hutchinson M.I."/>
            <person name="Powell A.J."/>
            <person name="Barry K."/>
            <person name="Miller A.N."/>
            <person name="Grigoriev I.V."/>
            <person name="Debuchy R."/>
            <person name="Gladieux P."/>
            <person name="Thoren M.H."/>
            <person name="Johannesson H."/>
        </authorList>
    </citation>
    <scope>NUCLEOTIDE SEQUENCE</scope>
    <source>
        <strain evidence="1">CBS 307.81</strain>
    </source>
</reference>